<dbReference type="KEGG" id="dbr:Deba_3300"/>
<feature type="domain" description="SH3b" evidence="2">
    <location>
        <begin position="33"/>
        <end position="82"/>
    </location>
</feature>
<keyword evidence="4" id="KW-1185">Reference proteome</keyword>
<organism evidence="3 4">
    <name type="scientific">Desulfarculus baarsii (strain ATCC 33931 / DSM 2075 / LMG 7858 / VKM B-1802 / 2st14)</name>
    <dbReference type="NCBI Taxonomy" id="644282"/>
    <lineage>
        <taxon>Bacteria</taxon>
        <taxon>Pseudomonadati</taxon>
        <taxon>Thermodesulfobacteriota</taxon>
        <taxon>Desulfarculia</taxon>
        <taxon>Desulfarculales</taxon>
        <taxon>Desulfarculaceae</taxon>
        <taxon>Desulfarculus</taxon>
    </lineage>
</organism>
<feature type="chain" id="PRO_5003150485" description="SH3b domain-containing protein" evidence="1">
    <location>
        <begin position="22"/>
        <end position="160"/>
    </location>
</feature>
<dbReference type="Gene3D" id="2.30.30.40">
    <property type="entry name" value="SH3 Domains"/>
    <property type="match status" value="1"/>
</dbReference>
<name>E1QM68_DESB2</name>
<dbReference type="HOGENOM" id="CLU_137994_0_0_7"/>
<evidence type="ECO:0000256" key="1">
    <source>
        <dbReference type="SAM" id="SignalP"/>
    </source>
</evidence>
<keyword evidence="1" id="KW-0732">Signal</keyword>
<reference evidence="3 4" key="1">
    <citation type="journal article" date="2010" name="Stand. Genomic Sci.">
        <title>Complete genome sequence of Desulfarculus baarsii type strain (2st14).</title>
        <authorList>
            <person name="Sun H."/>
            <person name="Spring S."/>
            <person name="Lapidus A."/>
            <person name="Davenport K."/>
            <person name="Del Rio T.G."/>
            <person name="Tice H."/>
            <person name="Nolan M."/>
            <person name="Copeland A."/>
            <person name="Cheng J.F."/>
            <person name="Lucas S."/>
            <person name="Tapia R."/>
            <person name="Goodwin L."/>
            <person name="Pitluck S."/>
            <person name="Ivanova N."/>
            <person name="Pagani I."/>
            <person name="Mavromatis K."/>
            <person name="Ovchinnikova G."/>
            <person name="Pati A."/>
            <person name="Chen A."/>
            <person name="Palaniappan K."/>
            <person name="Hauser L."/>
            <person name="Chang Y.J."/>
            <person name="Jeffries C.D."/>
            <person name="Detter J.C."/>
            <person name="Han C."/>
            <person name="Rohde M."/>
            <person name="Brambilla E."/>
            <person name="Goker M."/>
            <person name="Woyke T."/>
            <person name="Bristow J."/>
            <person name="Eisen J.A."/>
            <person name="Markowitz V."/>
            <person name="Hugenholtz P."/>
            <person name="Kyrpides N.C."/>
            <person name="Klenk H.P."/>
            <person name="Land M."/>
        </authorList>
    </citation>
    <scope>NUCLEOTIDE SEQUENCE [LARGE SCALE GENOMIC DNA]</scope>
    <source>
        <strain evidence="4">ATCC 33931 / DSM 2075 / LMG 7858 / VKM B-1802 / 2st14</strain>
    </source>
</reference>
<gene>
    <name evidence="3" type="ordered locus">Deba_3300</name>
</gene>
<dbReference type="STRING" id="644282.Deba_3300"/>
<dbReference type="Pfam" id="PF08239">
    <property type="entry name" value="SH3_3"/>
    <property type="match status" value="1"/>
</dbReference>
<proteinExistence type="predicted"/>
<accession>E1QM68</accession>
<feature type="signal peptide" evidence="1">
    <location>
        <begin position="1"/>
        <end position="21"/>
    </location>
</feature>
<evidence type="ECO:0000313" key="4">
    <source>
        <dbReference type="Proteomes" id="UP000009047"/>
    </source>
</evidence>
<dbReference type="InterPro" id="IPR003646">
    <property type="entry name" value="SH3-like_bac-type"/>
</dbReference>
<sequence>MTGRRLLLTAALVLCACAAWAAVQTMSVQVKQAQLRAQPTFLSPVVATAAYGQRVHCDEEKGDWLAVLSQNGDRGWLHRSALTEKTIEMSAGDAAAGASGEEMVLAGKGFNKQVEDSYRANHGDLGYKFVDQAEKDYPVNQQQLLAFLQAGGLDGQGGAQ</sequence>
<protein>
    <recommendedName>
        <fullName evidence="2">SH3b domain-containing protein</fullName>
    </recommendedName>
</protein>
<dbReference type="EMBL" id="CP002085">
    <property type="protein sequence ID" value="ADK86653.1"/>
    <property type="molecule type" value="Genomic_DNA"/>
</dbReference>
<dbReference type="RefSeq" id="WP_013260089.1">
    <property type="nucleotide sequence ID" value="NC_014365.1"/>
</dbReference>
<dbReference type="eggNOG" id="COG3807">
    <property type="taxonomic scope" value="Bacteria"/>
</dbReference>
<evidence type="ECO:0000313" key="3">
    <source>
        <dbReference type="EMBL" id="ADK86653.1"/>
    </source>
</evidence>
<dbReference type="PROSITE" id="PS51257">
    <property type="entry name" value="PROKAR_LIPOPROTEIN"/>
    <property type="match status" value="1"/>
</dbReference>
<dbReference type="AlphaFoldDB" id="E1QM68"/>
<dbReference type="Proteomes" id="UP000009047">
    <property type="component" value="Chromosome"/>
</dbReference>
<evidence type="ECO:0000259" key="2">
    <source>
        <dbReference type="Pfam" id="PF08239"/>
    </source>
</evidence>